<dbReference type="KEGG" id="tpol:Mal48_10400"/>
<keyword evidence="2" id="KW-1185">Reference proteome</keyword>
<gene>
    <name evidence="1" type="ORF">Mal48_10400</name>
</gene>
<dbReference type="AlphaFoldDB" id="A0A517QJM9"/>
<organism evidence="1 2">
    <name type="scientific">Thalassoglobus polymorphus</name>
    <dbReference type="NCBI Taxonomy" id="2527994"/>
    <lineage>
        <taxon>Bacteria</taxon>
        <taxon>Pseudomonadati</taxon>
        <taxon>Planctomycetota</taxon>
        <taxon>Planctomycetia</taxon>
        <taxon>Planctomycetales</taxon>
        <taxon>Planctomycetaceae</taxon>
        <taxon>Thalassoglobus</taxon>
    </lineage>
</organism>
<sequence length="66" mass="7741">MKTEGCFQRTIGDTLLYNRKETTGNQQSAASSRWFRNVYCGHVEHQQAYLRRMPARTALENQFQKS</sequence>
<proteinExistence type="predicted"/>
<dbReference type="Proteomes" id="UP000315724">
    <property type="component" value="Chromosome"/>
</dbReference>
<protein>
    <submittedName>
        <fullName evidence="1">Uncharacterized protein</fullName>
    </submittedName>
</protein>
<dbReference type="EMBL" id="CP036267">
    <property type="protein sequence ID" value="QDT31804.1"/>
    <property type="molecule type" value="Genomic_DNA"/>
</dbReference>
<accession>A0A517QJM9</accession>
<reference evidence="1 2" key="1">
    <citation type="submission" date="2019-02" db="EMBL/GenBank/DDBJ databases">
        <title>Deep-cultivation of Planctomycetes and their phenomic and genomic characterization uncovers novel biology.</title>
        <authorList>
            <person name="Wiegand S."/>
            <person name="Jogler M."/>
            <person name="Boedeker C."/>
            <person name="Pinto D."/>
            <person name="Vollmers J."/>
            <person name="Rivas-Marin E."/>
            <person name="Kohn T."/>
            <person name="Peeters S.H."/>
            <person name="Heuer A."/>
            <person name="Rast P."/>
            <person name="Oberbeckmann S."/>
            <person name="Bunk B."/>
            <person name="Jeske O."/>
            <person name="Meyerdierks A."/>
            <person name="Storesund J.E."/>
            <person name="Kallscheuer N."/>
            <person name="Luecker S."/>
            <person name="Lage O.M."/>
            <person name="Pohl T."/>
            <person name="Merkel B.J."/>
            <person name="Hornburger P."/>
            <person name="Mueller R.-W."/>
            <person name="Bruemmer F."/>
            <person name="Labrenz M."/>
            <person name="Spormann A.M."/>
            <person name="Op den Camp H."/>
            <person name="Overmann J."/>
            <person name="Amann R."/>
            <person name="Jetten M.S.M."/>
            <person name="Mascher T."/>
            <person name="Medema M.H."/>
            <person name="Devos D.P."/>
            <person name="Kaster A.-K."/>
            <person name="Ovreas L."/>
            <person name="Rohde M."/>
            <person name="Galperin M.Y."/>
            <person name="Jogler C."/>
        </authorList>
    </citation>
    <scope>NUCLEOTIDE SEQUENCE [LARGE SCALE GENOMIC DNA]</scope>
    <source>
        <strain evidence="1 2">Mal48</strain>
    </source>
</reference>
<name>A0A517QJM9_9PLAN</name>
<evidence type="ECO:0000313" key="1">
    <source>
        <dbReference type="EMBL" id="QDT31804.1"/>
    </source>
</evidence>
<evidence type="ECO:0000313" key="2">
    <source>
        <dbReference type="Proteomes" id="UP000315724"/>
    </source>
</evidence>